<keyword evidence="2" id="KW-1185">Reference proteome</keyword>
<evidence type="ECO:0000313" key="2">
    <source>
        <dbReference type="Proteomes" id="UP001601303"/>
    </source>
</evidence>
<proteinExistence type="predicted"/>
<organism evidence="1 2">
    <name type="scientific">Streptomyces hokutonensis</name>
    <dbReference type="NCBI Taxonomy" id="1306990"/>
    <lineage>
        <taxon>Bacteria</taxon>
        <taxon>Bacillati</taxon>
        <taxon>Actinomycetota</taxon>
        <taxon>Actinomycetes</taxon>
        <taxon>Kitasatosporales</taxon>
        <taxon>Streptomycetaceae</taxon>
        <taxon>Streptomyces</taxon>
    </lineage>
</organism>
<evidence type="ECO:0000313" key="1">
    <source>
        <dbReference type="EMBL" id="MFE9604433.1"/>
    </source>
</evidence>
<name>A0ABW6MGG9_9ACTN</name>
<dbReference type="EMBL" id="JBIAHM010000016">
    <property type="protein sequence ID" value="MFE9604433.1"/>
    <property type="molecule type" value="Genomic_DNA"/>
</dbReference>
<dbReference type="RefSeq" id="WP_388113367.1">
    <property type="nucleotide sequence ID" value="NZ_JBIAHM010000016.1"/>
</dbReference>
<dbReference type="Proteomes" id="UP001601303">
    <property type="component" value="Unassembled WGS sequence"/>
</dbReference>
<reference evidence="1 2" key="1">
    <citation type="submission" date="2024-10" db="EMBL/GenBank/DDBJ databases">
        <title>The Natural Products Discovery Center: Release of the First 8490 Sequenced Strains for Exploring Actinobacteria Biosynthetic Diversity.</title>
        <authorList>
            <person name="Kalkreuter E."/>
            <person name="Kautsar S.A."/>
            <person name="Yang D."/>
            <person name="Bader C.D."/>
            <person name="Teijaro C.N."/>
            <person name="Fluegel L."/>
            <person name="Davis C.M."/>
            <person name="Simpson J.R."/>
            <person name="Lauterbach L."/>
            <person name="Steele A.D."/>
            <person name="Gui C."/>
            <person name="Meng S."/>
            <person name="Li G."/>
            <person name="Viehrig K."/>
            <person name="Ye F."/>
            <person name="Su P."/>
            <person name="Kiefer A.F."/>
            <person name="Nichols A."/>
            <person name="Cepeda A.J."/>
            <person name="Yan W."/>
            <person name="Fan B."/>
            <person name="Jiang Y."/>
            <person name="Adhikari A."/>
            <person name="Zheng C.-J."/>
            <person name="Schuster L."/>
            <person name="Cowan T.M."/>
            <person name="Smanski M.J."/>
            <person name="Chevrette M.G."/>
            <person name="De Carvalho L.P.S."/>
            <person name="Shen B."/>
        </authorList>
    </citation>
    <scope>NUCLEOTIDE SEQUENCE [LARGE SCALE GENOMIC DNA]</scope>
    <source>
        <strain evidence="1 2">NPDC006488</strain>
    </source>
</reference>
<protein>
    <submittedName>
        <fullName evidence="1">Uncharacterized protein</fullName>
    </submittedName>
</protein>
<gene>
    <name evidence="1" type="ORF">ACFYNQ_38545</name>
</gene>
<comment type="caution">
    <text evidence="1">The sequence shown here is derived from an EMBL/GenBank/DDBJ whole genome shotgun (WGS) entry which is preliminary data.</text>
</comment>
<accession>A0ABW6MGG9</accession>
<sequence>MTSPSLPHVADGLLDEAVATVTDAAAVLRDRYTRHPAVALDDIVAEIHANDAVVLDVLKSSLLAARPGSRWAKDELAYACSGLWLSSSLASRE</sequence>